<dbReference type="Proteomes" id="UP000023152">
    <property type="component" value="Unassembled WGS sequence"/>
</dbReference>
<evidence type="ECO:0000313" key="2">
    <source>
        <dbReference type="Proteomes" id="UP000023152"/>
    </source>
</evidence>
<comment type="caution">
    <text evidence="1">The sequence shown here is derived from an EMBL/GenBank/DDBJ whole genome shotgun (WGS) entry which is preliminary data.</text>
</comment>
<gene>
    <name evidence="1" type="ORF">RFI_25263</name>
</gene>
<dbReference type="AlphaFoldDB" id="X6MDL6"/>
<keyword evidence="2" id="KW-1185">Reference proteome</keyword>
<evidence type="ECO:0000313" key="1">
    <source>
        <dbReference type="EMBL" id="ETO12113.1"/>
    </source>
</evidence>
<protein>
    <submittedName>
        <fullName evidence="1">Uncharacterized protein</fullName>
    </submittedName>
</protein>
<proteinExistence type="predicted"/>
<sequence>MKKQHQTQFFKHVIPERKKINVHAFFVDMRAKQNFKEIARASNGRCKKLEINSEKGSDQLTNLVSDEVLRNAREAKVNALVDYRAKFSKFYTLDMVLFFLWNSKFVQIVIQESIQLGPFQRQKNQFKIK</sequence>
<reference evidence="1 2" key="1">
    <citation type="journal article" date="2013" name="Curr. Biol.">
        <title>The Genome of the Foraminiferan Reticulomyxa filosa.</title>
        <authorList>
            <person name="Glockner G."/>
            <person name="Hulsmann N."/>
            <person name="Schleicher M."/>
            <person name="Noegel A.A."/>
            <person name="Eichinger L."/>
            <person name="Gallinger C."/>
            <person name="Pawlowski J."/>
            <person name="Sierra R."/>
            <person name="Euteneuer U."/>
            <person name="Pillet L."/>
            <person name="Moustafa A."/>
            <person name="Platzer M."/>
            <person name="Groth M."/>
            <person name="Szafranski K."/>
            <person name="Schliwa M."/>
        </authorList>
    </citation>
    <scope>NUCLEOTIDE SEQUENCE [LARGE SCALE GENOMIC DNA]</scope>
</reference>
<name>X6MDL6_RETFI</name>
<dbReference type="EMBL" id="ASPP01021712">
    <property type="protein sequence ID" value="ETO12113.1"/>
    <property type="molecule type" value="Genomic_DNA"/>
</dbReference>
<accession>X6MDL6</accession>
<organism evidence="1 2">
    <name type="scientific">Reticulomyxa filosa</name>
    <dbReference type="NCBI Taxonomy" id="46433"/>
    <lineage>
        <taxon>Eukaryota</taxon>
        <taxon>Sar</taxon>
        <taxon>Rhizaria</taxon>
        <taxon>Retaria</taxon>
        <taxon>Foraminifera</taxon>
        <taxon>Monothalamids</taxon>
        <taxon>Reticulomyxidae</taxon>
        <taxon>Reticulomyxa</taxon>
    </lineage>
</organism>